<sequence>MSYLWVDKYRPKSLNELNHTPELTTKLSNLSADQNINNIPNILIYGPNGSGKKTRVMALLNRIYCNDSNHVFKLKIDVREFKVNSRNLEINVVSSPYHIEITPSDLGYSYDKIAIQQIIKELGSVAHQFVVNNKSTVKFKTIIINDANKLSKDAQHALRRTIEKFSKNIRIIMVCETLSNIIDPIRSRMLNIRLSSPSREEFDEIVIKVCQKENILYSDKFLSKLDNVCKKNIRLGLLTLENMAVLKNFDLSGNDINVMKPDWLMCIDKICLLAVKNSTVETILTIRGIFYDLIAHCIPADLILQRIIMWVLENGEFMNIKPNAIIKIIEYGSIYDERMKLGSKDIFHLEGFITKMILETSN</sequence>
<dbReference type="FunFam" id="3.40.50.300:FF:000136">
    <property type="entry name" value="Replication factor C subunit 5"/>
    <property type="match status" value="1"/>
</dbReference>
<reference evidence="4" key="1">
    <citation type="submission" date="2016-11" db="EMBL/GenBank/DDBJ databases">
        <authorList>
            <person name="Guldener U."/>
        </authorList>
    </citation>
    <scope>NUCLEOTIDE SEQUENCE [LARGE SCALE GENOMIC DNA]</scope>
</reference>
<dbReference type="Gene3D" id="1.10.8.60">
    <property type="match status" value="1"/>
</dbReference>
<dbReference type="InterPro" id="IPR027417">
    <property type="entry name" value="P-loop_NTPase"/>
</dbReference>
<dbReference type="VEuPathDB" id="FungiDB:HGUI_02590"/>
<dbReference type="SUPFAM" id="SSF52540">
    <property type="entry name" value="P-loop containing nucleoside triphosphate hydrolases"/>
    <property type="match status" value="1"/>
</dbReference>
<dbReference type="PANTHER" id="PTHR11669:SF1">
    <property type="entry name" value="REPLICATION FACTOR C SUBUNIT 3"/>
    <property type="match status" value="1"/>
</dbReference>
<dbReference type="GO" id="GO:0031391">
    <property type="term" value="C:Elg1 RFC-like complex"/>
    <property type="evidence" value="ECO:0007669"/>
    <property type="project" value="EnsemblFungi"/>
</dbReference>
<dbReference type="GO" id="GO:0006272">
    <property type="term" value="P:leading strand elongation"/>
    <property type="evidence" value="ECO:0007669"/>
    <property type="project" value="EnsemblFungi"/>
</dbReference>
<dbReference type="AlphaFoldDB" id="A0A1L0FLF8"/>
<organism evidence="3 4">
    <name type="scientific">Hanseniaspora guilliermondii</name>
    <dbReference type="NCBI Taxonomy" id="56406"/>
    <lineage>
        <taxon>Eukaryota</taxon>
        <taxon>Fungi</taxon>
        <taxon>Dikarya</taxon>
        <taxon>Ascomycota</taxon>
        <taxon>Saccharomycotina</taxon>
        <taxon>Saccharomycetes</taxon>
        <taxon>Saccharomycodales</taxon>
        <taxon>Saccharomycodaceae</taxon>
        <taxon>Hanseniaspora</taxon>
    </lineage>
</organism>
<dbReference type="Pfam" id="PF21960">
    <property type="entry name" value="RCF1-5-like_lid"/>
    <property type="match status" value="1"/>
</dbReference>
<dbReference type="EMBL" id="FQNF01000049">
    <property type="protein sequence ID" value="SGZ40390.1"/>
    <property type="molecule type" value="Genomic_DNA"/>
</dbReference>
<keyword evidence="1" id="KW-0235">DNA replication</keyword>
<evidence type="ECO:0000256" key="1">
    <source>
        <dbReference type="ARBA" id="ARBA00022705"/>
    </source>
</evidence>
<feature type="domain" description="AAA+ ATPase" evidence="2">
    <location>
        <begin position="38"/>
        <end position="196"/>
    </location>
</feature>
<dbReference type="PANTHER" id="PTHR11669">
    <property type="entry name" value="REPLICATION FACTOR C / DNA POLYMERASE III GAMMA-TAU SUBUNIT"/>
    <property type="match status" value="1"/>
</dbReference>
<dbReference type="GO" id="GO:0031390">
    <property type="term" value="C:Ctf18 RFC-like complex"/>
    <property type="evidence" value="ECO:0007669"/>
    <property type="project" value="EnsemblFungi"/>
</dbReference>
<dbReference type="Pfam" id="PF13177">
    <property type="entry name" value="DNA_pol3_delta2"/>
    <property type="match status" value="1"/>
</dbReference>
<proteinExistence type="predicted"/>
<dbReference type="Gene3D" id="1.20.272.10">
    <property type="match status" value="1"/>
</dbReference>
<protein>
    <submittedName>
        <fullName evidence="3">Related to Replication factor C subunit 5</fullName>
    </submittedName>
</protein>
<dbReference type="GO" id="GO:0031389">
    <property type="term" value="C:Rad17 RFC-like complex"/>
    <property type="evidence" value="ECO:0007669"/>
    <property type="project" value="EnsemblFungi"/>
</dbReference>
<evidence type="ECO:0000259" key="2">
    <source>
        <dbReference type="SMART" id="SM00382"/>
    </source>
</evidence>
<keyword evidence="4" id="KW-1185">Reference proteome</keyword>
<dbReference type="Gene3D" id="3.40.50.300">
    <property type="entry name" value="P-loop containing nucleotide triphosphate hydrolases"/>
    <property type="match status" value="1"/>
</dbReference>
<gene>
    <name evidence="3" type="ORF">HGUI_02590</name>
</gene>
<dbReference type="GO" id="GO:0006281">
    <property type="term" value="P:DNA repair"/>
    <property type="evidence" value="ECO:0007669"/>
    <property type="project" value="TreeGrafter"/>
</dbReference>
<dbReference type="Pfam" id="PF22534">
    <property type="entry name" value="RFC_C"/>
    <property type="match status" value="1"/>
</dbReference>
<name>A0A1L0FLF8_9ASCO</name>
<accession>A0A1L0FLF8</accession>
<dbReference type="InterPro" id="IPR050238">
    <property type="entry name" value="DNA_Rep/Repair_Clamp_Loader"/>
</dbReference>
<dbReference type="GO" id="GO:0003677">
    <property type="term" value="F:DNA binding"/>
    <property type="evidence" value="ECO:0007669"/>
    <property type="project" value="InterPro"/>
</dbReference>
<evidence type="ECO:0000313" key="4">
    <source>
        <dbReference type="Proteomes" id="UP000183365"/>
    </source>
</evidence>
<evidence type="ECO:0000313" key="3">
    <source>
        <dbReference type="EMBL" id="SGZ40390.1"/>
    </source>
</evidence>
<dbReference type="InterPro" id="IPR003593">
    <property type="entry name" value="AAA+_ATPase"/>
</dbReference>
<dbReference type="GO" id="GO:0007062">
    <property type="term" value="P:sister chromatid cohesion"/>
    <property type="evidence" value="ECO:0007669"/>
    <property type="project" value="EnsemblFungi"/>
</dbReference>
<dbReference type="Proteomes" id="UP000183365">
    <property type="component" value="Unassembled WGS sequence"/>
</dbReference>
<dbReference type="SMART" id="SM00382">
    <property type="entry name" value="AAA"/>
    <property type="match status" value="1"/>
</dbReference>
<dbReference type="GO" id="GO:0003689">
    <property type="term" value="F:DNA clamp loader activity"/>
    <property type="evidence" value="ECO:0007669"/>
    <property type="project" value="EnsemblFungi"/>
</dbReference>
<dbReference type="InterPro" id="IPR008921">
    <property type="entry name" value="DNA_pol3_clamp-load_cplx_C"/>
</dbReference>
<dbReference type="SUPFAM" id="SSF48019">
    <property type="entry name" value="post-AAA+ oligomerization domain-like"/>
    <property type="match status" value="1"/>
</dbReference>
<dbReference type="GO" id="GO:0005663">
    <property type="term" value="C:DNA replication factor C complex"/>
    <property type="evidence" value="ECO:0007669"/>
    <property type="project" value="EnsemblFungi"/>
</dbReference>
<dbReference type="OrthoDB" id="761538at2759"/>